<feature type="compositionally biased region" description="Basic and acidic residues" evidence="1">
    <location>
        <begin position="124"/>
        <end position="141"/>
    </location>
</feature>
<dbReference type="Pfam" id="PF13715">
    <property type="entry name" value="CarbopepD_reg_2"/>
    <property type="match status" value="1"/>
</dbReference>
<dbReference type="OrthoDB" id="7432683at2"/>
<dbReference type="Pfam" id="PF18962">
    <property type="entry name" value="Por_Secre_tail"/>
    <property type="match status" value="1"/>
</dbReference>
<evidence type="ECO:0000256" key="1">
    <source>
        <dbReference type="SAM" id="MobiDB-lite"/>
    </source>
</evidence>
<name>A0A4R4E1F0_9BACT</name>
<evidence type="ECO:0000313" key="4">
    <source>
        <dbReference type="Proteomes" id="UP000295164"/>
    </source>
</evidence>
<gene>
    <name evidence="3" type="ORF">E0486_13755</name>
</gene>
<feature type="region of interest" description="Disordered" evidence="1">
    <location>
        <begin position="124"/>
        <end position="150"/>
    </location>
</feature>
<evidence type="ECO:0000259" key="2">
    <source>
        <dbReference type="Pfam" id="PF18962"/>
    </source>
</evidence>
<dbReference type="SUPFAM" id="SSF49464">
    <property type="entry name" value="Carboxypeptidase regulatory domain-like"/>
    <property type="match status" value="1"/>
</dbReference>
<dbReference type="Gene3D" id="2.60.40.1120">
    <property type="entry name" value="Carboxypeptidase-like, regulatory domain"/>
    <property type="match status" value="1"/>
</dbReference>
<dbReference type="InterPro" id="IPR026444">
    <property type="entry name" value="Secre_tail"/>
</dbReference>
<dbReference type="NCBIfam" id="TIGR04183">
    <property type="entry name" value="Por_Secre_tail"/>
    <property type="match status" value="1"/>
</dbReference>
<keyword evidence="4" id="KW-1185">Reference proteome</keyword>
<protein>
    <submittedName>
        <fullName evidence="3">T9SS type A sorting domain-containing protein</fullName>
    </submittedName>
</protein>
<organism evidence="3 4">
    <name type="scientific">Flaviaesturariibacter aridisoli</name>
    <dbReference type="NCBI Taxonomy" id="2545761"/>
    <lineage>
        <taxon>Bacteria</taxon>
        <taxon>Pseudomonadati</taxon>
        <taxon>Bacteroidota</taxon>
        <taxon>Chitinophagia</taxon>
        <taxon>Chitinophagales</taxon>
        <taxon>Chitinophagaceae</taxon>
        <taxon>Flaviaestuariibacter</taxon>
    </lineage>
</organism>
<reference evidence="3 4" key="1">
    <citation type="submission" date="2019-03" db="EMBL/GenBank/DDBJ databases">
        <authorList>
            <person name="Kim M.K.M."/>
        </authorList>
    </citation>
    <scope>NUCLEOTIDE SEQUENCE [LARGE SCALE GENOMIC DNA]</scope>
    <source>
        <strain evidence="3 4">17J68-15</strain>
    </source>
</reference>
<dbReference type="InterPro" id="IPR008969">
    <property type="entry name" value="CarboxyPept-like_regulatory"/>
</dbReference>
<dbReference type="Proteomes" id="UP000295164">
    <property type="component" value="Unassembled WGS sequence"/>
</dbReference>
<comment type="caution">
    <text evidence="3">The sequence shown here is derived from an EMBL/GenBank/DDBJ whole genome shotgun (WGS) entry which is preliminary data.</text>
</comment>
<feature type="domain" description="Secretion system C-terminal sorting" evidence="2">
    <location>
        <begin position="256"/>
        <end position="326"/>
    </location>
</feature>
<proteinExistence type="predicted"/>
<dbReference type="EMBL" id="SKFH01000026">
    <property type="protein sequence ID" value="TCZ68583.1"/>
    <property type="molecule type" value="Genomic_DNA"/>
</dbReference>
<dbReference type="AlphaFoldDB" id="A0A4R4E1F0"/>
<evidence type="ECO:0000313" key="3">
    <source>
        <dbReference type="EMBL" id="TCZ68583.1"/>
    </source>
</evidence>
<accession>A0A4R4E1F0</accession>
<sequence length="337" mass="36282">MSYFQIHLMGRRLNLQIPEPCSENWDAMRPDAGGRHCASCARTIADFTQMSDARLLAFVREHGHACGRFRADQLDRDVVLPRRALPGLRAFFTITIPAFLLSLKAGAQNAATAFPASIQLPHDTKDLPVDVPRSDTPRSDTGRTVTGQVTDSSGNVVPFATVGIWGTKTMVSADVEGRFSLKHVPAGALISVSATGYNATQFPVGAQVNGLQLVLSMREMMGEYIVVRSVRKKPRPFKSLFQPKAAPAPIPPSVSIYPNPVAAGSDLHIQGRHLEPGAYHIELYNLAGQLLAKGTASCSAKSERMTLTTAGVPAGNYLVRVVNEKTGKALSAQAVLR</sequence>